<comment type="caution">
    <text evidence="2">The sequence shown here is derived from an EMBL/GenBank/DDBJ whole genome shotgun (WGS) entry which is preliminary data.</text>
</comment>
<gene>
    <name evidence="2" type="ORF">E2C01_099166</name>
</gene>
<sequence length="116" mass="12838">MVPLEVGMEEGGGGEELVGGRRVDCDPVMEFLVGEGEALKLTTQTTKLTADPKTVKENTKLQKYTQKKLECQCFKTKGDFSSMKHKMHNSLPVRSQRPPKPGGIWSVLTLPPSQHQ</sequence>
<dbReference type="AlphaFoldDB" id="A0A5B7KG46"/>
<evidence type="ECO:0000256" key="1">
    <source>
        <dbReference type="SAM" id="MobiDB-lite"/>
    </source>
</evidence>
<dbReference type="EMBL" id="VSRR010136515">
    <property type="protein sequence ID" value="MPD03525.1"/>
    <property type="molecule type" value="Genomic_DNA"/>
</dbReference>
<dbReference type="Proteomes" id="UP000324222">
    <property type="component" value="Unassembled WGS sequence"/>
</dbReference>
<evidence type="ECO:0000313" key="2">
    <source>
        <dbReference type="EMBL" id="MPD03525.1"/>
    </source>
</evidence>
<protein>
    <submittedName>
        <fullName evidence="2">Uncharacterized protein</fullName>
    </submittedName>
</protein>
<reference evidence="2 3" key="1">
    <citation type="submission" date="2019-05" db="EMBL/GenBank/DDBJ databases">
        <title>Another draft genome of Portunus trituberculatus and its Hox gene families provides insights of decapod evolution.</title>
        <authorList>
            <person name="Jeong J.-H."/>
            <person name="Song I."/>
            <person name="Kim S."/>
            <person name="Choi T."/>
            <person name="Kim D."/>
            <person name="Ryu S."/>
            <person name="Kim W."/>
        </authorList>
    </citation>
    <scope>NUCLEOTIDE SEQUENCE [LARGE SCALE GENOMIC DNA]</scope>
    <source>
        <tissue evidence="2">Muscle</tissue>
    </source>
</reference>
<feature type="region of interest" description="Disordered" evidence="1">
    <location>
        <begin position="1"/>
        <end position="20"/>
    </location>
</feature>
<organism evidence="2 3">
    <name type="scientific">Portunus trituberculatus</name>
    <name type="common">Swimming crab</name>
    <name type="synonym">Neptunus trituberculatus</name>
    <dbReference type="NCBI Taxonomy" id="210409"/>
    <lineage>
        <taxon>Eukaryota</taxon>
        <taxon>Metazoa</taxon>
        <taxon>Ecdysozoa</taxon>
        <taxon>Arthropoda</taxon>
        <taxon>Crustacea</taxon>
        <taxon>Multicrustacea</taxon>
        <taxon>Malacostraca</taxon>
        <taxon>Eumalacostraca</taxon>
        <taxon>Eucarida</taxon>
        <taxon>Decapoda</taxon>
        <taxon>Pleocyemata</taxon>
        <taxon>Brachyura</taxon>
        <taxon>Eubrachyura</taxon>
        <taxon>Portunoidea</taxon>
        <taxon>Portunidae</taxon>
        <taxon>Portuninae</taxon>
        <taxon>Portunus</taxon>
    </lineage>
</organism>
<proteinExistence type="predicted"/>
<feature type="region of interest" description="Disordered" evidence="1">
    <location>
        <begin position="82"/>
        <end position="116"/>
    </location>
</feature>
<name>A0A5B7KG46_PORTR</name>
<accession>A0A5B7KG46</accession>
<keyword evidence="3" id="KW-1185">Reference proteome</keyword>
<evidence type="ECO:0000313" key="3">
    <source>
        <dbReference type="Proteomes" id="UP000324222"/>
    </source>
</evidence>